<feature type="domain" description="ANTAR" evidence="3">
    <location>
        <begin position="150"/>
        <end position="211"/>
    </location>
</feature>
<dbReference type="AlphaFoldDB" id="A0A6I2FCB9"/>
<gene>
    <name evidence="4" type="ORF">GE115_10745</name>
</gene>
<dbReference type="Proteomes" id="UP000431080">
    <property type="component" value="Unassembled WGS sequence"/>
</dbReference>
<name>A0A6I2FCB9_9MICO</name>
<evidence type="ECO:0000259" key="3">
    <source>
        <dbReference type="PROSITE" id="PS50921"/>
    </source>
</evidence>
<evidence type="ECO:0000256" key="2">
    <source>
        <dbReference type="ARBA" id="ARBA00023163"/>
    </source>
</evidence>
<evidence type="ECO:0000313" key="5">
    <source>
        <dbReference type="Proteomes" id="UP000431080"/>
    </source>
</evidence>
<dbReference type="EMBL" id="WJIF01000005">
    <property type="protein sequence ID" value="MRG60340.1"/>
    <property type="molecule type" value="Genomic_DNA"/>
</dbReference>
<dbReference type="Pfam" id="PF03861">
    <property type="entry name" value="ANTAR"/>
    <property type="match status" value="1"/>
</dbReference>
<keyword evidence="5" id="KW-1185">Reference proteome</keyword>
<dbReference type="Gene3D" id="3.30.450.40">
    <property type="match status" value="1"/>
</dbReference>
<dbReference type="SUPFAM" id="SSF55781">
    <property type="entry name" value="GAF domain-like"/>
    <property type="match status" value="1"/>
</dbReference>
<comment type="caution">
    <text evidence="4">The sequence shown here is derived from an EMBL/GenBank/DDBJ whole genome shotgun (WGS) entry which is preliminary data.</text>
</comment>
<dbReference type="GO" id="GO:0003723">
    <property type="term" value="F:RNA binding"/>
    <property type="evidence" value="ECO:0007669"/>
    <property type="project" value="InterPro"/>
</dbReference>
<dbReference type="InterPro" id="IPR003018">
    <property type="entry name" value="GAF"/>
</dbReference>
<dbReference type="InterPro" id="IPR005561">
    <property type="entry name" value="ANTAR"/>
</dbReference>
<evidence type="ECO:0000256" key="1">
    <source>
        <dbReference type="ARBA" id="ARBA00023015"/>
    </source>
</evidence>
<sequence>MEALEQLERSERNAQLSGPFLEILPVSGAAVSTLGDLLGSETLSATNPEAAKLDEVQFDLGEGPCWEALATARPVEEPDVLRSVRWPAFTEAIRELPVRSLFAFPLVVGSLRIGAIDLYSATPMTLEEIDARRAVEMAKIVSRRVLQRALAEVGGEYAEDAGNIHSRRVVHQATGIVVAQLRVPPEDARLVIHGHAFATSRSVKEVATDLVEGRLDFSVQEAGDA</sequence>
<proteinExistence type="predicted"/>
<dbReference type="PROSITE" id="PS50921">
    <property type="entry name" value="ANTAR"/>
    <property type="match status" value="1"/>
</dbReference>
<dbReference type="SMART" id="SM01012">
    <property type="entry name" value="ANTAR"/>
    <property type="match status" value="1"/>
</dbReference>
<dbReference type="InterPro" id="IPR036388">
    <property type="entry name" value="WH-like_DNA-bd_sf"/>
</dbReference>
<accession>A0A6I2FCB9</accession>
<keyword evidence="1" id="KW-0805">Transcription regulation</keyword>
<protein>
    <recommendedName>
        <fullName evidence="3">ANTAR domain-containing protein</fullName>
    </recommendedName>
</protein>
<organism evidence="4 5">
    <name type="scientific">Agromyces agglutinans</name>
    <dbReference type="NCBI Taxonomy" id="2662258"/>
    <lineage>
        <taxon>Bacteria</taxon>
        <taxon>Bacillati</taxon>
        <taxon>Actinomycetota</taxon>
        <taxon>Actinomycetes</taxon>
        <taxon>Micrococcales</taxon>
        <taxon>Microbacteriaceae</taxon>
        <taxon>Agromyces</taxon>
    </lineage>
</organism>
<dbReference type="Pfam" id="PF13185">
    <property type="entry name" value="GAF_2"/>
    <property type="match status" value="1"/>
</dbReference>
<keyword evidence="2" id="KW-0804">Transcription</keyword>
<dbReference type="InterPro" id="IPR029016">
    <property type="entry name" value="GAF-like_dom_sf"/>
</dbReference>
<evidence type="ECO:0000313" key="4">
    <source>
        <dbReference type="EMBL" id="MRG60340.1"/>
    </source>
</evidence>
<dbReference type="Gene3D" id="1.10.10.10">
    <property type="entry name" value="Winged helix-like DNA-binding domain superfamily/Winged helix DNA-binding domain"/>
    <property type="match status" value="1"/>
</dbReference>
<reference evidence="4 5" key="1">
    <citation type="submission" date="2019-10" db="EMBL/GenBank/DDBJ databases">
        <authorList>
            <person name="Nie G."/>
            <person name="Ming H."/>
            <person name="Yi B."/>
        </authorList>
    </citation>
    <scope>NUCLEOTIDE SEQUENCE [LARGE SCALE GENOMIC DNA]</scope>
    <source>
        <strain evidence="4 5">CFH 90414</strain>
    </source>
</reference>